<reference evidence="1 2" key="1">
    <citation type="submission" date="2022-04" db="EMBL/GenBank/DDBJ databases">
        <title>Chromosome-level reference genomes for two strains of Caenorhabditis briggsae: an improved platform for comparative genomics.</title>
        <authorList>
            <person name="Stevens L."/>
            <person name="Andersen E."/>
        </authorList>
    </citation>
    <scope>NUCLEOTIDE SEQUENCE [LARGE SCALE GENOMIC DNA]</scope>
    <source>
        <strain evidence="1">VX34</strain>
        <tissue evidence="1">Whole-organism</tissue>
    </source>
</reference>
<dbReference type="EMBL" id="CP092620">
    <property type="protein sequence ID" value="UMM10384.1"/>
    <property type="molecule type" value="Genomic_DNA"/>
</dbReference>
<proteinExistence type="predicted"/>
<dbReference type="Proteomes" id="UP000829354">
    <property type="component" value="Chromosome I"/>
</dbReference>
<name>A0AAE9J1H0_CAEBR</name>
<organism evidence="1 2">
    <name type="scientific">Caenorhabditis briggsae</name>
    <dbReference type="NCBI Taxonomy" id="6238"/>
    <lineage>
        <taxon>Eukaryota</taxon>
        <taxon>Metazoa</taxon>
        <taxon>Ecdysozoa</taxon>
        <taxon>Nematoda</taxon>
        <taxon>Chromadorea</taxon>
        <taxon>Rhabditida</taxon>
        <taxon>Rhabditina</taxon>
        <taxon>Rhabditomorpha</taxon>
        <taxon>Rhabditoidea</taxon>
        <taxon>Rhabditidae</taxon>
        <taxon>Peloderinae</taxon>
        <taxon>Caenorhabditis</taxon>
    </lineage>
</organism>
<evidence type="ECO:0000313" key="2">
    <source>
        <dbReference type="Proteomes" id="UP000829354"/>
    </source>
</evidence>
<protein>
    <submittedName>
        <fullName evidence="1">Uncharacterized protein</fullName>
    </submittedName>
</protein>
<sequence length="92" mass="10480">MVADYRMIIGNHRASIGEPFLIVADHLQIISNGRRQSVIIGNYHQLWEIIGKSSAIIGKCRPIIGHHRQASATHFRQSPIIGDYRRSLEMYV</sequence>
<dbReference type="AlphaFoldDB" id="A0AAE9J1H0"/>
<gene>
    <name evidence="1" type="ORF">L5515_000181</name>
</gene>
<keyword evidence="2" id="KW-1185">Reference proteome</keyword>
<accession>A0AAE9J1H0</accession>
<evidence type="ECO:0000313" key="1">
    <source>
        <dbReference type="EMBL" id="UMM10384.1"/>
    </source>
</evidence>